<evidence type="ECO:0000259" key="4">
    <source>
        <dbReference type="PROSITE" id="PS50110"/>
    </source>
</evidence>
<dbReference type="Pfam" id="PF13614">
    <property type="entry name" value="AAA_31"/>
    <property type="match status" value="1"/>
</dbReference>
<dbReference type="GO" id="GO:0005524">
    <property type="term" value="F:ATP binding"/>
    <property type="evidence" value="ECO:0007669"/>
    <property type="project" value="UniProtKB-KW"/>
</dbReference>
<evidence type="ECO:0000313" key="6">
    <source>
        <dbReference type="Proteomes" id="UP000542342"/>
    </source>
</evidence>
<dbReference type="Gene3D" id="3.40.50.2300">
    <property type="match status" value="1"/>
</dbReference>
<accession>A0A7V8VEE4</accession>
<organism evidence="5 6">
    <name type="scientific">Thermogemmata fonticola</name>
    <dbReference type="NCBI Taxonomy" id="2755323"/>
    <lineage>
        <taxon>Bacteria</taxon>
        <taxon>Pseudomonadati</taxon>
        <taxon>Planctomycetota</taxon>
        <taxon>Planctomycetia</taxon>
        <taxon>Gemmatales</taxon>
        <taxon>Gemmataceae</taxon>
        <taxon>Thermogemmata</taxon>
    </lineage>
</organism>
<keyword evidence="2" id="KW-0067">ATP-binding</keyword>
<evidence type="ECO:0000256" key="1">
    <source>
        <dbReference type="ARBA" id="ARBA00022741"/>
    </source>
</evidence>
<reference evidence="5 6" key="1">
    <citation type="submission" date="2020-07" db="EMBL/GenBank/DDBJ databases">
        <title>Thermogemmata thermophila gen. nov., sp. nov., a novel moderate thermophilic planctomycete from a Kamchatka hot spring.</title>
        <authorList>
            <person name="Elcheninov A.G."/>
            <person name="Podosokorskaya O.A."/>
            <person name="Kovaleva O.L."/>
            <person name="Novikov A."/>
            <person name="Bonch-Osmolovskaya E.A."/>
            <person name="Toshchakov S.V."/>
            <person name="Kublanov I.V."/>
        </authorList>
    </citation>
    <scope>NUCLEOTIDE SEQUENCE [LARGE SCALE GENOMIC DNA]</scope>
    <source>
        <strain evidence="5 6">2918</strain>
    </source>
</reference>
<comment type="caution">
    <text evidence="5">The sequence shown here is derived from an EMBL/GenBank/DDBJ whole genome shotgun (WGS) entry which is preliminary data.</text>
</comment>
<evidence type="ECO:0000256" key="2">
    <source>
        <dbReference type="ARBA" id="ARBA00022840"/>
    </source>
</evidence>
<dbReference type="SUPFAM" id="SSF52172">
    <property type="entry name" value="CheY-like"/>
    <property type="match status" value="1"/>
</dbReference>
<dbReference type="EMBL" id="JACEFB010000006">
    <property type="protein sequence ID" value="MBA2226519.1"/>
    <property type="molecule type" value="Genomic_DNA"/>
</dbReference>
<dbReference type="PROSITE" id="PS50110">
    <property type="entry name" value="RESPONSE_REGULATORY"/>
    <property type="match status" value="1"/>
</dbReference>
<keyword evidence="1" id="KW-0547">Nucleotide-binding</keyword>
<dbReference type="GO" id="GO:0000160">
    <property type="term" value="P:phosphorelay signal transduction system"/>
    <property type="evidence" value="ECO:0007669"/>
    <property type="project" value="InterPro"/>
</dbReference>
<sequence length="407" mass="44848">MQRVAIVDPNESTRESLRTLLMGIDFIFLDAICSRYEYFFDVVAESVPDLVVISLDADKDRALQMIAQLAAEYPHLPIITVSRDHGALLESLQRGARYFLTQPIALENLLTALRKACGQIGDEVSGGSAYGYRSGGGGVLAILGSRGGVGCTTLAVNIAATLAAEPSQTAALIDLDLVLGDADVVLEFQANDNISIADLSRNFERLDLNFLKRAMAPYDSSNLAILRHPLEIIEYTDVHEQHVERILNLLRMNYSYLVLDLSKTLLPTDRAALRQADVILLVAQLTLGSLRNVVRILHFLNHEPAIADKTRVVINRYGAETIEEGISLKKAEEVIGKPIFWQIPDDPKAVLGARIAGQPLLRYAPKSNIQRSLHNLVQTLIGKPTTQDSRSSRSFWNLFGREGSKHA</sequence>
<dbReference type="GO" id="GO:0005829">
    <property type="term" value="C:cytosol"/>
    <property type="evidence" value="ECO:0007669"/>
    <property type="project" value="TreeGrafter"/>
</dbReference>
<dbReference type="InterPro" id="IPR027417">
    <property type="entry name" value="P-loop_NTPase"/>
</dbReference>
<name>A0A7V8VEE4_9BACT</name>
<comment type="caution">
    <text evidence="3">Lacks conserved residue(s) required for the propagation of feature annotation.</text>
</comment>
<dbReference type="GO" id="GO:0009898">
    <property type="term" value="C:cytoplasmic side of plasma membrane"/>
    <property type="evidence" value="ECO:0007669"/>
    <property type="project" value="TreeGrafter"/>
</dbReference>
<dbReference type="InterPro" id="IPR001789">
    <property type="entry name" value="Sig_transdc_resp-reg_receiver"/>
</dbReference>
<dbReference type="PANTHER" id="PTHR43384">
    <property type="entry name" value="SEPTUM SITE-DETERMINING PROTEIN MIND HOMOLOG, CHLOROPLASTIC-RELATED"/>
    <property type="match status" value="1"/>
</dbReference>
<dbReference type="Gene3D" id="3.40.50.300">
    <property type="entry name" value="P-loop containing nucleotide triphosphate hydrolases"/>
    <property type="match status" value="1"/>
</dbReference>
<dbReference type="GO" id="GO:0016887">
    <property type="term" value="F:ATP hydrolysis activity"/>
    <property type="evidence" value="ECO:0007669"/>
    <property type="project" value="TreeGrafter"/>
</dbReference>
<dbReference type="GO" id="GO:0051782">
    <property type="term" value="P:negative regulation of cell division"/>
    <property type="evidence" value="ECO:0007669"/>
    <property type="project" value="TreeGrafter"/>
</dbReference>
<dbReference type="PANTHER" id="PTHR43384:SF6">
    <property type="entry name" value="SEPTUM SITE-DETERMINING PROTEIN MIND HOMOLOG, CHLOROPLASTIC"/>
    <property type="match status" value="1"/>
</dbReference>
<evidence type="ECO:0000256" key="3">
    <source>
        <dbReference type="PROSITE-ProRule" id="PRU00169"/>
    </source>
</evidence>
<evidence type="ECO:0000313" key="5">
    <source>
        <dbReference type="EMBL" id="MBA2226519.1"/>
    </source>
</evidence>
<dbReference type="InterPro" id="IPR025669">
    <property type="entry name" value="AAA_dom"/>
</dbReference>
<feature type="domain" description="Response regulatory" evidence="4">
    <location>
        <begin position="3"/>
        <end position="117"/>
    </location>
</feature>
<dbReference type="RefSeq" id="WP_194537953.1">
    <property type="nucleotide sequence ID" value="NZ_JACEFB010000006.1"/>
</dbReference>
<dbReference type="AlphaFoldDB" id="A0A7V8VEE4"/>
<dbReference type="InterPro" id="IPR050625">
    <property type="entry name" value="ParA/MinD_ATPase"/>
</dbReference>
<dbReference type="Pfam" id="PF00072">
    <property type="entry name" value="Response_reg"/>
    <property type="match status" value="1"/>
</dbReference>
<gene>
    <name evidence="5" type="ORF">H0921_10145</name>
</gene>
<dbReference type="SUPFAM" id="SSF52540">
    <property type="entry name" value="P-loop containing nucleoside triphosphate hydrolases"/>
    <property type="match status" value="1"/>
</dbReference>
<proteinExistence type="predicted"/>
<protein>
    <submittedName>
        <fullName evidence="5">AAA family ATPase</fullName>
    </submittedName>
</protein>
<dbReference type="InterPro" id="IPR011006">
    <property type="entry name" value="CheY-like_superfamily"/>
</dbReference>
<dbReference type="Proteomes" id="UP000542342">
    <property type="component" value="Unassembled WGS sequence"/>
</dbReference>
<keyword evidence="6" id="KW-1185">Reference proteome</keyword>